<dbReference type="Proteomes" id="UP000635387">
    <property type="component" value="Unassembled WGS sequence"/>
</dbReference>
<dbReference type="EMBL" id="BNAY01000004">
    <property type="protein sequence ID" value="GHH20861.1"/>
    <property type="molecule type" value="Genomic_DNA"/>
</dbReference>
<protein>
    <submittedName>
        <fullName evidence="1">Uncharacterized protein</fullName>
    </submittedName>
</protein>
<organism evidence="1 2">
    <name type="scientific">Amycolatopsis oliviviridis</name>
    <dbReference type="NCBI Taxonomy" id="1471590"/>
    <lineage>
        <taxon>Bacteria</taxon>
        <taxon>Bacillati</taxon>
        <taxon>Actinomycetota</taxon>
        <taxon>Actinomycetes</taxon>
        <taxon>Pseudonocardiales</taxon>
        <taxon>Pseudonocardiaceae</taxon>
        <taxon>Amycolatopsis</taxon>
    </lineage>
</organism>
<accession>A0ABQ3LQB0</accession>
<comment type="caution">
    <text evidence="1">The sequence shown here is derived from an EMBL/GenBank/DDBJ whole genome shotgun (WGS) entry which is preliminary data.</text>
</comment>
<dbReference type="RefSeq" id="WP_191256088.1">
    <property type="nucleotide sequence ID" value="NZ_BNAY01000004.1"/>
</dbReference>
<sequence>MTLTHTTSYLEHALHQVKSGRRSSMPGIRHCPDCTHPFIPYDAQVPYCRDCRVNHSVRCRTCRTLFDCDAEGTVICKSCQNQETLF</sequence>
<evidence type="ECO:0000313" key="1">
    <source>
        <dbReference type="EMBL" id="GHH20861.1"/>
    </source>
</evidence>
<proteinExistence type="predicted"/>
<keyword evidence="2" id="KW-1185">Reference proteome</keyword>
<gene>
    <name evidence="1" type="ORF">GCM10017790_41230</name>
</gene>
<evidence type="ECO:0000313" key="2">
    <source>
        <dbReference type="Proteomes" id="UP000635387"/>
    </source>
</evidence>
<name>A0ABQ3LQB0_9PSEU</name>
<reference evidence="2" key="1">
    <citation type="journal article" date="2019" name="Int. J. Syst. Evol. Microbiol.">
        <title>The Global Catalogue of Microorganisms (GCM) 10K type strain sequencing project: providing services to taxonomists for standard genome sequencing and annotation.</title>
        <authorList>
            <consortium name="The Broad Institute Genomics Platform"/>
            <consortium name="The Broad Institute Genome Sequencing Center for Infectious Disease"/>
            <person name="Wu L."/>
            <person name="Ma J."/>
        </authorList>
    </citation>
    <scope>NUCLEOTIDE SEQUENCE [LARGE SCALE GENOMIC DNA]</scope>
    <source>
        <strain evidence="2">CGMCC 4.7683</strain>
    </source>
</reference>